<dbReference type="Proteomes" id="UP001500962">
    <property type="component" value="Unassembled WGS sequence"/>
</dbReference>
<protein>
    <submittedName>
        <fullName evidence="1">LLM class flavin-dependent oxidoreductase</fullName>
    </submittedName>
    <submittedName>
        <fullName evidence="2">Luciferase</fullName>
    </submittedName>
</protein>
<reference evidence="1" key="1">
    <citation type="journal article" date="2014" name="Int. J. Syst. Evol. Microbiol.">
        <title>Complete genome sequence of Corynebacterium casei LMG S-19264T (=DSM 44701T), isolated from a smear-ripened cheese.</title>
        <authorList>
            <consortium name="US DOE Joint Genome Institute (JGI-PGF)"/>
            <person name="Walter F."/>
            <person name="Albersmeier A."/>
            <person name="Kalinowski J."/>
            <person name="Ruckert C."/>
        </authorList>
    </citation>
    <scope>NUCLEOTIDE SEQUENCE</scope>
    <source>
        <strain evidence="1">JCM 12289</strain>
    </source>
</reference>
<evidence type="ECO:0000313" key="3">
    <source>
        <dbReference type="Proteomes" id="UP000830542"/>
    </source>
</evidence>
<dbReference type="InterPro" id="IPR055812">
    <property type="entry name" value="DUF7388"/>
</dbReference>
<evidence type="ECO:0000313" key="4">
    <source>
        <dbReference type="Proteomes" id="UP001500962"/>
    </source>
</evidence>
<dbReference type="KEGG" id="hdo:MUK72_07960"/>
<dbReference type="RefSeq" id="WP_244698566.1">
    <property type="nucleotide sequence ID" value="NZ_BAAADN010000030.1"/>
</dbReference>
<gene>
    <name evidence="1" type="ORF">GCM10008985_20310</name>
    <name evidence="2" type="ORF">MUK72_07960</name>
</gene>
<proteinExistence type="predicted"/>
<accession>A0AAV3SI84</accession>
<organism evidence="1 4">
    <name type="scientific">Halococcus dombrowskii</name>
    <dbReference type="NCBI Taxonomy" id="179637"/>
    <lineage>
        <taxon>Archaea</taxon>
        <taxon>Methanobacteriati</taxon>
        <taxon>Methanobacteriota</taxon>
        <taxon>Stenosarchaea group</taxon>
        <taxon>Halobacteria</taxon>
        <taxon>Halobacteriales</taxon>
        <taxon>Halococcaceae</taxon>
        <taxon>Halococcus</taxon>
    </lineage>
</organism>
<dbReference type="AlphaFoldDB" id="A0AAV3SI84"/>
<keyword evidence="3" id="KW-1185">Reference proteome</keyword>
<reference evidence="1" key="3">
    <citation type="submission" date="2023-12" db="EMBL/GenBank/DDBJ databases">
        <authorList>
            <person name="Sun Q."/>
            <person name="Inoue M."/>
        </authorList>
    </citation>
    <scope>NUCLEOTIDE SEQUENCE</scope>
    <source>
        <strain evidence="1">JCM 12289</strain>
    </source>
</reference>
<name>A0AAV3SI84_HALDO</name>
<evidence type="ECO:0000313" key="2">
    <source>
        <dbReference type="EMBL" id="UOO93908.1"/>
    </source>
</evidence>
<sequence>MSDLGEFASGFDAVALKPTEIDVESVDLADVERAVIDYEGREHLPEPALLADRARETALSVTTPVRADGFDPLGDDGLSASLPEAVGRVLVAGNPAYLTETERTRAIAPRIGAARERAPAAWVGTEGIGRVALAAGGTQFELLAPTTVREVRALRAAGFDDGIAVYTPVVRSADEDVLLDALGDYVARRGSVAAALDDARGDVATVADGMRTDAGATGEPRSVLLSAIERFALVGTDDVIDERVDELRSAGVDTLVGYPARGPAAIER</sequence>
<dbReference type="Proteomes" id="UP000830542">
    <property type="component" value="Chromosome"/>
</dbReference>
<dbReference type="Pfam" id="PF24114">
    <property type="entry name" value="DUF7388"/>
    <property type="match status" value="1"/>
</dbReference>
<dbReference type="EMBL" id="CP095005">
    <property type="protein sequence ID" value="UOO93908.1"/>
    <property type="molecule type" value="Genomic_DNA"/>
</dbReference>
<evidence type="ECO:0000313" key="1">
    <source>
        <dbReference type="EMBL" id="GAA0463473.1"/>
    </source>
</evidence>
<dbReference type="EMBL" id="BAAADN010000030">
    <property type="protein sequence ID" value="GAA0463473.1"/>
    <property type="molecule type" value="Genomic_DNA"/>
</dbReference>
<dbReference type="GeneID" id="71761774"/>
<reference evidence="2" key="2">
    <citation type="submission" date="2022-04" db="EMBL/GenBank/DDBJ databases">
        <title>Sequencing and genomic assembly of Halococcus dombrowskii.</title>
        <authorList>
            <person name="Lim S.W."/>
            <person name="MacLea K.S."/>
        </authorList>
    </citation>
    <scope>NUCLEOTIDE SEQUENCE</scope>
    <source>
        <strain evidence="2">H4</strain>
    </source>
</reference>